<dbReference type="SUPFAM" id="SSF48613">
    <property type="entry name" value="Heme oxygenase-like"/>
    <property type="match status" value="1"/>
</dbReference>
<comment type="similarity">
    <text evidence="4">Belongs to the PqqC family.</text>
</comment>
<evidence type="ECO:0000256" key="1">
    <source>
        <dbReference type="ARBA" id="ARBA00004948"/>
    </source>
</evidence>
<proteinExistence type="inferred from homology"/>
<organism evidence="6 7">
    <name type="scientific">Streptomyces viridiviolaceus</name>
    <dbReference type="NCBI Taxonomy" id="68282"/>
    <lineage>
        <taxon>Bacteria</taxon>
        <taxon>Bacillati</taxon>
        <taxon>Actinomycetota</taxon>
        <taxon>Actinomycetes</taxon>
        <taxon>Kitasatosporales</taxon>
        <taxon>Streptomycetaceae</taxon>
        <taxon>Streptomyces</taxon>
    </lineage>
</organism>
<evidence type="ECO:0000313" key="7">
    <source>
        <dbReference type="Proteomes" id="UP001596409"/>
    </source>
</evidence>
<dbReference type="PANTHER" id="PTHR40279">
    <property type="entry name" value="PQQC-LIKE PROTEIN"/>
    <property type="match status" value="1"/>
</dbReference>
<dbReference type="EC" id="1.3.3.11" evidence="4"/>
<accession>A0ABW2E9G6</accession>
<comment type="catalytic activity">
    <reaction evidence="4">
        <text>6-(2-amino-2-carboxyethyl)-7,8-dioxo-1,2,3,4,7,8-hexahydroquinoline-2,4-dicarboxylate + 3 O2 = pyrroloquinoline quinone + 2 H2O2 + 2 H2O + H(+)</text>
        <dbReference type="Rhea" id="RHEA:10692"/>
        <dbReference type="ChEBI" id="CHEBI:15377"/>
        <dbReference type="ChEBI" id="CHEBI:15378"/>
        <dbReference type="ChEBI" id="CHEBI:15379"/>
        <dbReference type="ChEBI" id="CHEBI:16240"/>
        <dbReference type="ChEBI" id="CHEBI:58442"/>
        <dbReference type="ChEBI" id="CHEBI:58778"/>
        <dbReference type="EC" id="1.3.3.11"/>
    </reaction>
</comment>
<dbReference type="GO" id="GO:0033732">
    <property type="term" value="F:pyrroloquinoline-quinone synthase activity"/>
    <property type="evidence" value="ECO:0007669"/>
    <property type="project" value="UniProtKB-EC"/>
</dbReference>
<evidence type="ECO:0000313" key="6">
    <source>
        <dbReference type="EMBL" id="MFC7015421.1"/>
    </source>
</evidence>
<evidence type="ECO:0000256" key="4">
    <source>
        <dbReference type="HAMAP-Rule" id="MF_00654"/>
    </source>
</evidence>
<dbReference type="InterPro" id="IPR016084">
    <property type="entry name" value="Haem_Oase-like_multi-hlx"/>
</dbReference>
<keyword evidence="3 4" id="KW-0560">Oxidoreductase</keyword>
<dbReference type="EMBL" id="JBHSYM010000061">
    <property type="protein sequence ID" value="MFC7015421.1"/>
    <property type="molecule type" value="Genomic_DNA"/>
</dbReference>
<dbReference type="NCBIfam" id="TIGR02111">
    <property type="entry name" value="PQQ_syn_pqqC"/>
    <property type="match status" value="1"/>
</dbReference>
<reference evidence="7" key="1">
    <citation type="journal article" date="2019" name="Int. J. Syst. Evol. Microbiol.">
        <title>The Global Catalogue of Microorganisms (GCM) 10K type strain sequencing project: providing services to taxonomists for standard genome sequencing and annotation.</title>
        <authorList>
            <consortium name="The Broad Institute Genomics Platform"/>
            <consortium name="The Broad Institute Genome Sequencing Center for Infectious Disease"/>
            <person name="Wu L."/>
            <person name="Ma J."/>
        </authorList>
    </citation>
    <scope>NUCLEOTIDE SEQUENCE [LARGE SCALE GENOMIC DNA]</scope>
    <source>
        <strain evidence="7">JCM 4855</strain>
    </source>
</reference>
<protein>
    <recommendedName>
        <fullName evidence="4">Pyrroloquinoline-quinone synthase</fullName>
        <ecNumber evidence="4">1.3.3.11</ecNumber>
    </recommendedName>
    <alternativeName>
        <fullName evidence="4">Coenzyme PQQ synthesis protein C</fullName>
    </alternativeName>
    <alternativeName>
        <fullName evidence="4">Pyrroloquinoline quinone biosynthesis protein C</fullName>
    </alternativeName>
</protein>
<evidence type="ECO:0000259" key="5">
    <source>
        <dbReference type="Pfam" id="PF03070"/>
    </source>
</evidence>
<comment type="caution">
    <text evidence="6">The sequence shown here is derived from an EMBL/GenBank/DDBJ whole genome shotgun (WGS) entry which is preliminary data.</text>
</comment>
<dbReference type="InterPro" id="IPR039068">
    <property type="entry name" value="PqqC-like"/>
</dbReference>
<name>A0ABW2E9G6_9ACTN</name>
<evidence type="ECO:0000256" key="2">
    <source>
        <dbReference type="ARBA" id="ARBA00022905"/>
    </source>
</evidence>
<comment type="pathway">
    <text evidence="4">Cofactor biosynthesis; pyrroloquinoline quinone biosynthesis.</text>
</comment>
<comment type="function">
    <text evidence="4">Ring cyclization and eight-electron oxidation of 3a-(2-amino-2-carboxyethyl)-4,5-dioxo-4,5,6,7,8,9-hexahydroquinoline-7,9-dicarboxylic-acid to PQQ.</text>
</comment>
<feature type="domain" description="Thiaminase-2/PQQC" evidence="5">
    <location>
        <begin position="21"/>
        <end position="228"/>
    </location>
</feature>
<comment type="pathway">
    <text evidence="1">Cofactor biosynthesis; thiamine diphosphate biosynthesis.</text>
</comment>
<keyword evidence="2 4" id="KW-0884">PQQ biosynthesis</keyword>
<dbReference type="Proteomes" id="UP001596409">
    <property type="component" value="Unassembled WGS sequence"/>
</dbReference>
<dbReference type="HAMAP" id="MF_00654">
    <property type="entry name" value="PQQ_syn_PqqC"/>
    <property type="match status" value="1"/>
</dbReference>
<gene>
    <name evidence="4 6" type="primary">pqqC</name>
    <name evidence="6" type="ORF">ACFQMH_27695</name>
</gene>
<evidence type="ECO:0000256" key="3">
    <source>
        <dbReference type="ARBA" id="ARBA00023002"/>
    </source>
</evidence>
<keyword evidence="7" id="KW-1185">Reference proteome</keyword>
<dbReference type="Pfam" id="PF03070">
    <property type="entry name" value="TENA_THI-4"/>
    <property type="match status" value="1"/>
</dbReference>
<dbReference type="Gene3D" id="1.20.910.10">
    <property type="entry name" value="Heme oxygenase-like"/>
    <property type="match status" value="1"/>
</dbReference>
<dbReference type="PANTHER" id="PTHR40279:SF3">
    <property type="entry name" value="4-AMINOBENZOATE SYNTHASE"/>
    <property type="match status" value="1"/>
</dbReference>
<dbReference type="RefSeq" id="WP_373303449.1">
    <property type="nucleotide sequence ID" value="NZ_BMWA01000033.1"/>
</dbReference>
<dbReference type="InterPro" id="IPR004305">
    <property type="entry name" value="Thiaminase-2/PQQC"/>
</dbReference>
<dbReference type="InterPro" id="IPR011845">
    <property type="entry name" value="PqqC"/>
</dbReference>
<sequence>MTLTCGETARPWSEVEFAGALRALESRYWDRHPFHQRLHDGLLSDEELRLWAANRWYYQRCLPQKDAAIIANCPLPEVRRQWLSRIVYHDGIAVHSGGTEKWLRLAEAVGLQRDEVLSERLVLPGVRFAVDAYVGFALRRPWLEAVASGLTELFSPGLLTHRLHRMREHYPWIAEDGLAYFTARIEVVAAEGQALLDLVVRSARTRAEQEACVSALAFKCDVLWAVLDTVDYYCGGTREVARQ</sequence>